<keyword evidence="5" id="KW-0808">Transferase</keyword>
<keyword evidence="7" id="KW-0418">Kinase</keyword>
<dbReference type="Proteomes" id="UP000036780">
    <property type="component" value="Unassembled WGS sequence"/>
</dbReference>
<keyword evidence="12" id="KW-1185">Reference proteome</keyword>
<sequence>MISTALNASTIRLNVNAKNWEDAARKAGDLLLKNKSINEEYIESMVQSVHEFGPYIVIAPGIALFHARPESNVYEICLSMLTLQTPVEFGAGDKDPVDLIFALGAIDHDSHLQLMAGLMKVLQDNNLLESIRKAQSVEQVIKLINYKLEE</sequence>
<protein>
    <recommendedName>
        <fullName evidence="9">Ascorbate-specific PTS system EIIA component</fullName>
    </recommendedName>
    <alternativeName>
        <fullName evidence="10">Ascorbate-specific phosphotransferase enzyme IIA component</fullName>
    </alternativeName>
</protein>
<evidence type="ECO:0000256" key="4">
    <source>
        <dbReference type="ARBA" id="ARBA00022553"/>
    </source>
</evidence>
<evidence type="ECO:0000256" key="9">
    <source>
        <dbReference type="ARBA" id="ARBA00041175"/>
    </source>
</evidence>
<dbReference type="GO" id="GO:0016301">
    <property type="term" value="F:kinase activity"/>
    <property type="evidence" value="ECO:0007669"/>
    <property type="project" value="UniProtKB-KW"/>
</dbReference>
<dbReference type="GO" id="GO:0005737">
    <property type="term" value="C:cytoplasm"/>
    <property type="evidence" value="ECO:0007669"/>
    <property type="project" value="UniProtKB-SubCell"/>
</dbReference>
<dbReference type="EMBL" id="LGTO01000002">
    <property type="protein sequence ID" value="KNE22286.1"/>
    <property type="molecule type" value="Genomic_DNA"/>
</dbReference>
<accession>A0A0L0QUP2</accession>
<evidence type="ECO:0000313" key="12">
    <source>
        <dbReference type="Proteomes" id="UP000036780"/>
    </source>
</evidence>
<comment type="function">
    <text evidence="8">The phosphoenolpyruvate-dependent sugar phosphotransferase system (sugar PTS), a major carbohydrate active transport system, catalyzes the phosphorylation of incoming sugar substrates concomitantly with their translocation across the cell membrane. The enzyme II UlaABC PTS system is involved in ascorbate transport.</text>
</comment>
<comment type="subcellular location">
    <subcellularLocation>
        <location evidence="1">Cytoplasm</location>
    </subcellularLocation>
</comment>
<evidence type="ECO:0000256" key="7">
    <source>
        <dbReference type="ARBA" id="ARBA00022777"/>
    </source>
</evidence>
<name>A0A0L0QUP2_VIRPA</name>
<dbReference type="InterPro" id="IPR016152">
    <property type="entry name" value="PTrfase/Anion_transptr"/>
</dbReference>
<evidence type="ECO:0000256" key="3">
    <source>
        <dbReference type="ARBA" id="ARBA00022490"/>
    </source>
</evidence>
<keyword evidence="3" id="KW-0963">Cytoplasm</keyword>
<dbReference type="RefSeq" id="WP_050349753.1">
    <property type="nucleotide sequence ID" value="NZ_CP073011.1"/>
</dbReference>
<keyword evidence="6" id="KW-0598">Phosphotransferase system</keyword>
<dbReference type="GO" id="GO:0009401">
    <property type="term" value="P:phosphoenolpyruvate-dependent sugar phosphotransferase system"/>
    <property type="evidence" value="ECO:0007669"/>
    <property type="project" value="UniProtKB-KW"/>
</dbReference>
<dbReference type="Gene3D" id="3.40.930.10">
    <property type="entry name" value="Mannitol-specific EII, Chain A"/>
    <property type="match status" value="1"/>
</dbReference>
<dbReference type="PANTHER" id="PTHR36203:SF1">
    <property type="entry name" value="ASCORBATE-SPECIFIC PTS SYSTEM EIIA COMPONENT"/>
    <property type="match status" value="1"/>
</dbReference>
<dbReference type="OrthoDB" id="369398at2"/>
<organism evidence="11 12">
    <name type="scientific">Virgibacillus pantothenticus</name>
    <dbReference type="NCBI Taxonomy" id="1473"/>
    <lineage>
        <taxon>Bacteria</taxon>
        <taxon>Bacillati</taxon>
        <taxon>Bacillota</taxon>
        <taxon>Bacilli</taxon>
        <taxon>Bacillales</taxon>
        <taxon>Bacillaceae</taxon>
        <taxon>Virgibacillus</taxon>
    </lineage>
</organism>
<dbReference type="GeneID" id="66869144"/>
<keyword evidence="4" id="KW-0597">Phosphoprotein</keyword>
<evidence type="ECO:0000256" key="6">
    <source>
        <dbReference type="ARBA" id="ARBA00022683"/>
    </source>
</evidence>
<dbReference type="PATRIC" id="fig|1473.5.peg.3131"/>
<keyword evidence="2" id="KW-0813">Transport</keyword>
<evidence type="ECO:0000256" key="5">
    <source>
        <dbReference type="ARBA" id="ARBA00022679"/>
    </source>
</evidence>
<proteinExistence type="predicted"/>
<dbReference type="SUPFAM" id="SSF55804">
    <property type="entry name" value="Phoshotransferase/anion transport protein"/>
    <property type="match status" value="1"/>
</dbReference>
<dbReference type="PROSITE" id="PS51094">
    <property type="entry name" value="PTS_EIIA_TYPE_2"/>
    <property type="match status" value="1"/>
</dbReference>
<dbReference type="CDD" id="cd00211">
    <property type="entry name" value="PTS_IIA_fru"/>
    <property type="match status" value="1"/>
</dbReference>
<dbReference type="InterPro" id="IPR002178">
    <property type="entry name" value="PTS_EIIA_type-2_dom"/>
</dbReference>
<evidence type="ECO:0000256" key="2">
    <source>
        <dbReference type="ARBA" id="ARBA00022448"/>
    </source>
</evidence>
<dbReference type="InterPro" id="IPR051351">
    <property type="entry name" value="Ascorbate-PTS_EIIA_comp"/>
</dbReference>
<dbReference type="Pfam" id="PF00359">
    <property type="entry name" value="PTS_EIIA_2"/>
    <property type="match status" value="1"/>
</dbReference>
<evidence type="ECO:0000256" key="10">
    <source>
        <dbReference type="ARBA" id="ARBA00042072"/>
    </source>
</evidence>
<evidence type="ECO:0000256" key="8">
    <source>
        <dbReference type="ARBA" id="ARBA00037387"/>
    </source>
</evidence>
<gene>
    <name evidence="11" type="ORF">AFK71_01210</name>
</gene>
<reference evidence="12" key="1">
    <citation type="submission" date="2015-07" db="EMBL/GenBank/DDBJ databases">
        <title>Fjat-10053 dsm26.</title>
        <authorList>
            <person name="Liu B."/>
            <person name="Wang J."/>
            <person name="Zhu Y."/>
            <person name="Liu G."/>
            <person name="Chen Q."/>
            <person name="Chen Z."/>
            <person name="Lan J."/>
            <person name="Che J."/>
            <person name="Ge C."/>
            <person name="Shi H."/>
            <person name="Pan Z."/>
            <person name="Liu X."/>
        </authorList>
    </citation>
    <scope>NUCLEOTIDE SEQUENCE [LARGE SCALE GENOMIC DNA]</scope>
    <source>
        <strain evidence="12">DSM 26</strain>
    </source>
</reference>
<comment type="caution">
    <text evidence="11">The sequence shown here is derived from an EMBL/GenBank/DDBJ whole genome shotgun (WGS) entry which is preliminary data.</text>
</comment>
<dbReference type="PANTHER" id="PTHR36203">
    <property type="entry name" value="ASCORBATE-SPECIFIC PTS SYSTEM EIIA COMPONENT"/>
    <property type="match status" value="1"/>
</dbReference>
<evidence type="ECO:0000313" key="11">
    <source>
        <dbReference type="EMBL" id="KNE22286.1"/>
    </source>
</evidence>
<dbReference type="AlphaFoldDB" id="A0A0L0QUP2"/>
<evidence type="ECO:0000256" key="1">
    <source>
        <dbReference type="ARBA" id="ARBA00004496"/>
    </source>
</evidence>